<feature type="domain" description="NmrA-like" evidence="1">
    <location>
        <begin position="12"/>
        <end position="271"/>
    </location>
</feature>
<organism evidence="2 3">
    <name type="scientific">Ceratodon purpureus</name>
    <name type="common">Fire moss</name>
    <name type="synonym">Dicranum purpureum</name>
    <dbReference type="NCBI Taxonomy" id="3225"/>
    <lineage>
        <taxon>Eukaryota</taxon>
        <taxon>Viridiplantae</taxon>
        <taxon>Streptophyta</taxon>
        <taxon>Embryophyta</taxon>
        <taxon>Bryophyta</taxon>
        <taxon>Bryophytina</taxon>
        <taxon>Bryopsida</taxon>
        <taxon>Dicranidae</taxon>
        <taxon>Pseudoditrichales</taxon>
        <taxon>Ditrichaceae</taxon>
        <taxon>Ceratodon</taxon>
    </lineage>
</organism>
<dbReference type="Pfam" id="PF05368">
    <property type="entry name" value="NmrA"/>
    <property type="match status" value="1"/>
</dbReference>
<protein>
    <recommendedName>
        <fullName evidence="1">NmrA-like domain-containing protein</fullName>
    </recommendedName>
</protein>
<evidence type="ECO:0000313" key="3">
    <source>
        <dbReference type="Proteomes" id="UP000822688"/>
    </source>
</evidence>
<name>A0A8T0IUQ7_CERPU</name>
<gene>
    <name evidence="2" type="ORF">KC19_2G123700</name>
</gene>
<dbReference type="PANTHER" id="PTHR43162">
    <property type="match status" value="1"/>
</dbReference>
<dbReference type="Proteomes" id="UP000822688">
    <property type="component" value="Chromosome 2"/>
</dbReference>
<dbReference type="Gene3D" id="3.40.50.720">
    <property type="entry name" value="NAD(P)-binding Rossmann-like Domain"/>
    <property type="match status" value="1"/>
</dbReference>
<dbReference type="InterPro" id="IPR036291">
    <property type="entry name" value="NAD(P)-bd_dom_sf"/>
</dbReference>
<comment type="caution">
    <text evidence="2">The sequence shown here is derived from an EMBL/GenBank/DDBJ whole genome shotgun (WGS) entry which is preliminary data.</text>
</comment>
<sequence length="309" mass="33419">MLQQEGVMARPVVLIISATSRNGREVARRLLAQGKCTVRLAARDPSKVADLVSEGAEAVALDVASLESMKQACTGVDFVYMILPSLAQGAEVTMFENFLQAAKATGVKHVVYMSSMDADPSKGFKAFHSNYEREQALLGSGIAATILRPTWFHENAVMYCAESVRRTGEFRSSAGDGVWTCVAIRDIAAAAVAVLSDPKAHAGEVYTLTTEAVTEKELAEKIGKVAGKKVTHVNLSPEEYYDLLKQIYPGPVSGADEFAHAIVTLDEEKRRSLFSEVHPDLERLIGRKGVSLDDFLAEHAGAFKTQEAA</sequence>
<keyword evidence="3" id="KW-1185">Reference proteome</keyword>
<reference evidence="2" key="1">
    <citation type="submission" date="2020-06" db="EMBL/GenBank/DDBJ databases">
        <title>WGS assembly of Ceratodon purpureus strain R40.</title>
        <authorList>
            <person name="Carey S.B."/>
            <person name="Jenkins J."/>
            <person name="Shu S."/>
            <person name="Lovell J.T."/>
            <person name="Sreedasyam A."/>
            <person name="Maumus F."/>
            <person name="Tiley G.P."/>
            <person name="Fernandez-Pozo N."/>
            <person name="Barry K."/>
            <person name="Chen C."/>
            <person name="Wang M."/>
            <person name="Lipzen A."/>
            <person name="Daum C."/>
            <person name="Saski C.A."/>
            <person name="Payton A.C."/>
            <person name="Mcbreen J.C."/>
            <person name="Conrad R.E."/>
            <person name="Kollar L.M."/>
            <person name="Olsson S."/>
            <person name="Huttunen S."/>
            <person name="Landis J.B."/>
            <person name="Wickett N.J."/>
            <person name="Johnson M.G."/>
            <person name="Rensing S.A."/>
            <person name="Grimwood J."/>
            <person name="Schmutz J."/>
            <person name="Mcdaniel S.F."/>
        </authorList>
    </citation>
    <scope>NUCLEOTIDE SEQUENCE</scope>
    <source>
        <strain evidence="2">R40</strain>
    </source>
</reference>
<accession>A0A8T0IUQ7</accession>
<evidence type="ECO:0000313" key="2">
    <source>
        <dbReference type="EMBL" id="KAG0586872.1"/>
    </source>
</evidence>
<dbReference type="InterPro" id="IPR008030">
    <property type="entry name" value="NmrA-like"/>
</dbReference>
<dbReference type="EMBL" id="CM026422">
    <property type="protein sequence ID" value="KAG0586872.1"/>
    <property type="molecule type" value="Genomic_DNA"/>
</dbReference>
<evidence type="ECO:0000259" key="1">
    <source>
        <dbReference type="Pfam" id="PF05368"/>
    </source>
</evidence>
<dbReference type="SUPFAM" id="SSF51735">
    <property type="entry name" value="NAD(P)-binding Rossmann-fold domains"/>
    <property type="match status" value="1"/>
</dbReference>
<dbReference type="InterPro" id="IPR051604">
    <property type="entry name" value="Ergot_Alk_Oxidoreductase"/>
</dbReference>
<dbReference type="Gene3D" id="3.90.25.10">
    <property type="entry name" value="UDP-galactose 4-epimerase, domain 1"/>
    <property type="match status" value="1"/>
</dbReference>
<dbReference type="AlphaFoldDB" id="A0A8T0IUQ7"/>
<proteinExistence type="predicted"/>
<dbReference type="PANTHER" id="PTHR43162:SF1">
    <property type="entry name" value="PRESTALK A DIFFERENTIATION PROTEIN A"/>
    <property type="match status" value="1"/>
</dbReference>